<dbReference type="CDD" id="cd01392">
    <property type="entry name" value="HTH_LacI"/>
    <property type="match status" value="1"/>
</dbReference>
<dbReference type="EMBL" id="SLZZ01000002">
    <property type="protein sequence ID" value="TCS82415.1"/>
    <property type="molecule type" value="Genomic_DNA"/>
</dbReference>
<dbReference type="SUPFAM" id="SSF47413">
    <property type="entry name" value="lambda repressor-like DNA-binding domains"/>
    <property type="match status" value="1"/>
</dbReference>
<dbReference type="PANTHER" id="PTHR30146:SF109">
    <property type="entry name" value="HTH-TYPE TRANSCRIPTIONAL REGULATOR GALS"/>
    <property type="match status" value="1"/>
</dbReference>
<dbReference type="SMART" id="SM00354">
    <property type="entry name" value="HTH_LACI"/>
    <property type="match status" value="1"/>
</dbReference>
<reference evidence="5 6" key="1">
    <citation type="submission" date="2019-03" db="EMBL/GenBank/DDBJ databases">
        <title>Genomic Encyclopedia of Type Strains, Phase IV (KMG-IV): sequencing the most valuable type-strain genomes for metagenomic binning, comparative biology and taxonomic classification.</title>
        <authorList>
            <person name="Goeker M."/>
        </authorList>
    </citation>
    <scope>NUCLEOTIDE SEQUENCE [LARGE SCALE GENOMIC DNA]</scope>
    <source>
        <strain evidence="5 6">DSM 29489</strain>
    </source>
</reference>
<dbReference type="Gene3D" id="3.40.50.2300">
    <property type="match status" value="2"/>
</dbReference>
<evidence type="ECO:0000313" key="6">
    <source>
        <dbReference type="Proteomes" id="UP000295726"/>
    </source>
</evidence>
<dbReference type="GO" id="GO:0000976">
    <property type="term" value="F:transcription cis-regulatory region binding"/>
    <property type="evidence" value="ECO:0007669"/>
    <property type="project" value="TreeGrafter"/>
</dbReference>
<dbReference type="Pfam" id="PF13377">
    <property type="entry name" value="Peripla_BP_3"/>
    <property type="match status" value="1"/>
</dbReference>
<dbReference type="InterPro" id="IPR046335">
    <property type="entry name" value="LacI/GalR-like_sensor"/>
</dbReference>
<evidence type="ECO:0000256" key="1">
    <source>
        <dbReference type="ARBA" id="ARBA00023015"/>
    </source>
</evidence>
<feature type="domain" description="HTH lacI-type" evidence="4">
    <location>
        <begin position="3"/>
        <end position="57"/>
    </location>
</feature>
<organism evidence="5 6">
    <name type="scientific">Muricomes intestini</name>
    <dbReference type="NCBI Taxonomy" id="1796634"/>
    <lineage>
        <taxon>Bacteria</taxon>
        <taxon>Bacillati</taxon>
        <taxon>Bacillota</taxon>
        <taxon>Clostridia</taxon>
        <taxon>Lachnospirales</taxon>
        <taxon>Lachnospiraceae</taxon>
        <taxon>Muricomes</taxon>
    </lineage>
</organism>
<dbReference type="SUPFAM" id="SSF53822">
    <property type="entry name" value="Periplasmic binding protein-like I"/>
    <property type="match status" value="1"/>
</dbReference>
<dbReference type="PANTHER" id="PTHR30146">
    <property type="entry name" value="LACI-RELATED TRANSCRIPTIONAL REPRESSOR"/>
    <property type="match status" value="1"/>
</dbReference>
<proteinExistence type="predicted"/>
<gene>
    <name evidence="5" type="ORF">EDD59_102286</name>
</gene>
<evidence type="ECO:0000256" key="2">
    <source>
        <dbReference type="ARBA" id="ARBA00023125"/>
    </source>
</evidence>
<keyword evidence="1" id="KW-0805">Transcription regulation</keyword>
<keyword evidence="3" id="KW-0804">Transcription</keyword>
<dbReference type="GO" id="GO:0003700">
    <property type="term" value="F:DNA-binding transcription factor activity"/>
    <property type="evidence" value="ECO:0007669"/>
    <property type="project" value="TreeGrafter"/>
</dbReference>
<dbReference type="PROSITE" id="PS50932">
    <property type="entry name" value="HTH_LACI_2"/>
    <property type="match status" value="1"/>
</dbReference>
<comment type="caution">
    <text evidence="5">The sequence shown here is derived from an EMBL/GenBank/DDBJ whole genome shotgun (WGS) entry which is preliminary data.</text>
</comment>
<keyword evidence="6" id="KW-1185">Reference proteome</keyword>
<dbReference type="AlphaFoldDB" id="A0A4R3KGV0"/>
<evidence type="ECO:0000259" key="4">
    <source>
        <dbReference type="PROSITE" id="PS50932"/>
    </source>
</evidence>
<dbReference type="InterPro" id="IPR000843">
    <property type="entry name" value="HTH_LacI"/>
</dbReference>
<dbReference type="Gene3D" id="1.10.260.40">
    <property type="entry name" value="lambda repressor-like DNA-binding domains"/>
    <property type="match status" value="1"/>
</dbReference>
<dbReference type="InterPro" id="IPR010982">
    <property type="entry name" value="Lambda_DNA-bd_dom_sf"/>
</dbReference>
<dbReference type="Proteomes" id="UP000295726">
    <property type="component" value="Unassembled WGS sequence"/>
</dbReference>
<name>A0A4R3KGV0_9FIRM</name>
<sequence>MAITVNQIAQKCGVSRTTVLRALNGGGSVKKETKEKILQVAEENNYRPNLLARSLNHGRTMSLGVVTINIENMYFVQSLNTINKEADKRGYFTNIVVCDESLEWERKLIRGLAERQMEGIMINPLNQGSEFEEFLLSLHIPIVCIGNQVSEKITTVQVNEMAAAMDAVELIASKRYEQIVFVCPPLEVQGQQNIYVHEQRLKGFKAAMGIHCGLHSEVVGKKEFLPDIERILSGNPERRTAFLCSGDSYALTIKQWGEKKNMKIPEDFGLMGFDDISVLQYISPKLTTVSTNLEGVAAAAVVELIQQIDSEEYSPKSIILNYKILDRDTL</sequence>
<accession>A0A4R3KGV0</accession>
<dbReference type="Pfam" id="PF00356">
    <property type="entry name" value="LacI"/>
    <property type="match status" value="1"/>
</dbReference>
<dbReference type="CDD" id="cd06267">
    <property type="entry name" value="PBP1_LacI_sugar_binding-like"/>
    <property type="match status" value="1"/>
</dbReference>
<dbReference type="InterPro" id="IPR028082">
    <property type="entry name" value="Peripla_BP_I"/>
</dbReference>
<evidence type="ECO:0000313" key="5">
    <source>
        <dbReference type="EMBL" id="TCS82415.1"/>
    </source>
</evidence>
<dbReference type="RefSeq" id="WP_165920844.1">
    <property type="nucleotide sequence ID" value="NZ_DAISRC010000047.1"/>
</dbReference>
<evidence type="ECO:0000256" key="3">
    <source>
        <dbReference type="ARBA" id="ARBA00023163"/>
    </source>
</evidence>
<protein>
    <submittedName>
        <fullName evidence="5">LacI family transcriptional regulator</fullName>
    </submittedName>
</protein>
<keyword evidence="2" id="KW-0238">DNA-binding</keyword>